<dbReference type="EMBL" id="CP060776">
    <property type="protein sequence ID" value="QQK44242.1"/>
    <property type="molecule type" value="Genomic_DNA"/>
</dbReference>
<sequence length="168" mass="18935">MFSQPGLGCMSVPHRLCITIESLHIERKQKITKDKTSTSPPTKSRDTKRQNHSSSQTNYTCIHARNPNGHLTVTSHPHSSPQHPTTHVTYFDNALENKIMDAQLPTTGSQPNQKLRLGSEIQGFGPRSTSDAHSHSGWSIRRLLSRRGGRKYSVLERESNRLRKRMGS</sequence>
<reference evidence="2 3" key="1">
    <citation type="submission" date="2020-08" db="EMBL/GenBank/DDBJ databases">
        <title>The completed genome sequence of the pathogenic ascomycete fungus Penicillium digitatum.</title>
        <authorList>
            <person name="Wang M."/>
        </authorList>
    </citation>
    <scope>NUCLEOTIDE SEQUENCE [LARGE SCALE GENOMIC DNA]</scope>
    <source>
        <strain evidence="2 3">PdW03</strain>
    </source>
</reference>
<accession>A0A7T7BLJ6</accession>
<dbReference type="GeneID" id="90953057"/>
<feature type="region of interest" description="Disordered" evidence="1">
    <location>
        <begin position="28"/>
        <end position="58"/>
    </location>
</feature>
<protein>
    <submittedName>
        <fullName evidence="2">Uncharacterized protein</fullName>
    </submittedName>
</protein>
<evidence type="ECO:0000313" key="2">
    <source>
        <dbReference type="EMBL" id="QQK44242.1"/>
    </source>
</evidence>
<evidence type="ECO:0000256" key="1">
    <source>
        <dbReference type="SAM" id="MobiDB-lite"/>
    </source>
</evidence>
<dbReference type="AlphaFoldDB" id="A0A7T7BLJ6"/>
<name>A0A7T7BLJ6_PENDI</name>
<evidence type="ECO:0000313" key="3">
    <source>
        <dbReference type="Proteomes" id="UP000595662"/>
    </source>
</evidence>
<gene>
    <name evidence="2" type="ORF">Pdw03_8143</name>
</gene>
<organism evidence="2 3">
    <name type="scientific">Penicillium digitatum</name>
    <name type="common">Green mold</name>
    <dbReference type="NCBI Taxonomy" id="36651"/>
    <lineage>
        <taxon>Eukaryota</taxon>
        <taxon>Fungi</taxon>
        <taxon>Dikarya</taxon>
        <taxon>Ascomycota</taxon>
        <taxon>Pezizomycotina</taxon>
        <taxon>Eurotiomycetes</taxon>
        <taxon>Eurotiomycetidae</taxon>
        <taxon>Eurotiales</taxon>
        <taxon>Aspergillaceae</taxon>
        <taxon>Penicillium</taxon>
    </lineage>
</organism>
<dbReference type="RefSeq" id="XP_065956961.1">
    <property type="nucleotide sequence ID" value="XM_066101878.1"/>
</dbReference>
<dbReference type="Proteomes" id="UP000595662">
    <property type="component" value="Chromosome 3"/>
</dbReference>
<feature type="region of interest" description="Disordered" evidence="1">
    <location>
        <begin position="120"/>
        <end position="140"/>
    </location>
</feature>
<proteinExistence type="predicted"/>